<dbReference type="RefSeq" id="WP_090994027.1">
    <property type="nucleotide sequence ID" value="NZ_FOPP01000006.1"/>
</dbReference>
<keyword evidence="2" id="KW-1185">Reference proteome</keyword>
<accession>A0A1I2XTA5</accession>
<protein>
    <submittedName>
        <fullName evidence="1">Uncharacterized protein</fullName>
    </submittedName>
</protein>
<dbReference type="OrthoDB" id="798671at2"/>
<sequence>MKTSYKILIAFATLIFTSLIICNISLKAKYKNGEFDMVKVSDDIFQLNNLKKVMLKDFKHVVINGAIITKNNREITLNPNFRISSNKNQPNTLGLNSNLKSILKQRISHDTLYISFQKNKINEDNLRRLNFSLIILQTNNLQSLSAKNLNCTAESLQTDKSFLVTAEKSGITLNYIHTESLTLKVGNNSSVTLLDQKITTLNYDLARGSSLNLLNRNFVGKINCLNPSKNISETYFDRKSFVAAYADDKIN</sequence>
<evidence type="ECO:0000313" key="1">
    <source>
        <dbReference type="EMBL" id="SFH16738.1"/>
    </source>
</evidence>
<evidence type="ECO:0000313" key="2">
    <source>
        <dbReference type="Proteomes" id="UP000199666"/>
    </source>
</evidence>
<dbReference type="AlphaFoldDB" id="A0A1I2XTA5"/>
<proteinExistence type="predicted"/>
<dbReference type="Proteomes" id="UP000199666">
    <property type="component" value="Unassembled WGS sequence"/>
</dbReference>
<dbReference type="Gene3D" id="2.160.20.120">
    <property type="match status" value="1"/>
</dbReference>
<dbReference type="STRING" id="414048.SAMN04489864_10626"/>
<gene>
    <name evidence="1" type="ORF">SAMN04489864_10626</name>
</gene>
<organism evidence="1 2">
    <name type="scientific">Pedobacter insulae</name>
    <dbReference type="NCBI Taxonomy" id="414048"/>
    <lineage>
        <taxon>Bacteria</taxon>
        <taxon>Pseudomonadati</taxon>
        <taxon>Bacteroidota</taxon>
        <taxon>Sphingobacteriia</taxon>
        <taxon>Sphingobacteriales</taxon>
        <taxon>Sphingobacteriaceae</taxon>
        <taxon>Pedobacter</taxon>
    </lineage>
</organism>
<dbReference type="EMBL" id="FOPP01000006">
    <property type="protein sequence ID" value="SFH16738.1"/>
    <property type="molecule type" value="Genomic_DNA"/>
</dbReference>
<reference evidence="1 2" key="1">
    <citation type="submission" date="2016-10" db="EMBL/GenBank/DDBJ databases">
        <authorList>
            <person name="de Groot N.N."/>
        </authorList>
    </citation>
    <scope>NUCLEOTIDE SEQUENCE [LARGE SCALE GENOMIC DNA]</scope>
    <source>
        <strain evidence="1 2">DSM 18684</strain>
    </source>
</reference>
<name>A0A1I2XTA5_9SPHI</name>